<dbReference type="PANTHER" id="PTHR42749">
    <property type="entry name" value="CELL SHAPE-DETERMINING PROTEIN MREB"/>
    <property type="match status" value="1"/>
</dbReference>
<feature type="compositionally biased region" description="Basic and acidic residues" evidence="4">
    <location>
        <begin position="545"/>
        <end position="558"/>
    </location>
</feature>
<dbReference type="RefSeq" id="WP_146393553.1">
    <property type="nucleotide sequence ID" value="NZ_SJPK01000020.1"/>
</dbReference>
<dbReference type="InterPro" id="IPR043129">
    <property type="entry name" value="ATPase_NBD"/>
</dbReference>
<dbReference type="CDD" id="cd10170">
    <property type="entry name" value="ASKHA_NBD_HSP70"/>
    <property type="match status" value="1"/>
</dbReference>
<dbReference type="AlphaFoldDB" id="A0A5C5X0X2"/>
<keyword evidence="2" id="KW-0547">Nucleotide-binding</keyword>
<dbReference type="PANTHER" id="PTHR42749:SF1">
    <property type="entry name" value="CELL SHAPE-DETERMINING PROTEIN MREB"/>
    <property type="match status" value="1"/>
</dbReference>
<dbReference type="GO" id="GO:0005524">
    <property type="term" value="F:ATP binding"/>
    <property type="evidence" value="ECO:0007669"/>
    <property type="project" value="UniProtKB-KW"/>
</dbReference>
<dbReference type="Proteomes" id="UP000318053">
    <property type="component" value="Unassembled WGS sequence"/>
</dbReference>
<dbReference type="SUPFAM" id="SSF53067">
    <property type="entry name" value="Actin-like ATPase domain"/>
    <property type="match status" value="2"/>
</dbReference>
<feature type="region of interest" description="Disordered" evidence="4">
    <location>
        <begin position="545"/>
        <end position="606"/>
    </location>
</feature>
<proteinExistence type="inferred from homology"/>
<dbReference type="Gene3D" id="3.30.420.40">
    <property type="match status" value="2"/>
</dbReference>
<organism evidence="5 6">
    <name type="scientific">Allorhodopirellula solitaria</name>
    <dbReference type="NCBI Taxonomy" id="2527987"/>
    <lineage>
        <taxon>Bacteria</taxon>
        <taxon>Pseudomonadati</taxon>
        <taxon>Planctomycetota</taxon>
        <taxon>Planctomycetia</taxon>
        <taxon>Pirellulales</taxon>
        <taxon>Pirellulaceae</taxon>
        <taxon>Allorhodopirellula</taxon>
    </lineage>
</organism>
<keyword evidence="6" id="KW-1185">Reference proteome</keyword>
<reference evidence="5 6" key="1">
    <citation type="submission" date="2019-02" db="EMBL/GenBank/DDBJ databases">
        <title>Deep-cultivation of Planctomycetes and their phenomic and genomic characterization uncovers novel biology.</title>
        <authorList>
            <person name="Wiegand S."/>
            <person name="Jogler M."/>
            <person name="Boedeker C."/>
            <person name="Pinto D."/>
            <person name="Vollmers J."/>
            <person name="Rivas-Marin E."/>
            <person name="Kohn T."/>
            <person name="Peeters S.H."/>
            <person name="Heuer A."/>
            <person name="Rast P."/>
            <person name="Oberbeckmann S."/>
            <person name="Bunk B."/>
            <person name="Jeske O."/>
            <person name="Meyerdierks A."/>
            <person name="Storesund J.E."/>
            <person name="Kallscheuer N."/>
            <person name="Luecker S."/>
            <person name="Lage O.M."/>
            <person name="Pohl T."/>
            <person name="Merkel B.J."/>
            <person name="Hornburger P."/>
            <person name="Mueller R.-W."/>
            <person name="Bruemmer F."/>
            <person name="Labrenz M."/>
            <person name="Spormann A.M."/>
            <person name="Op Den Camp H."/>
            <person name="Overmann J."/>
            <person name="Amann R."/>
            <person name="Jetten M.S.M."/>
            <person name="Mascher T."/>
            <person name="Medema M.H."/>
            <person name="Devos D.P."/>
            <person name="Kaster A.-K."/>
            <person name="Ovreas L."/>
            <person name="Rohde M."/>
            <person name="Galperin M.Y."/>
            <person name="Jogler C."/>
        </authorList>
    </citation>
    <scope>NUCLEOTIDE SEQUENCE [LARGE SCALE GENOMIC DNA]</scope>
    <source>
        <strain evidence="5 6">CA85</strain>
    </source>
</reference>
<name>A0A5C5X0X2_9BACT</name>
<dbReference type="GO" id="GO:0140662">
    <property type="term" value="F:ATP-dependent protein folding chaperone"/>
    <property type="evidence" value="ECO:0007669"/>
    <property type="project" value="InterPro"/>
</dbReference>
<comment type="similarity">
    <text evidence="1">Belongs to the heat shock protein 70 family.</text>
</comment>
<evidence type="ECO:0000313" key="6">
    <source>
        <dbReference type="Proteomes" id="UP000318053"/>
    </source>
</evidence>
<dbReference type="Gene3D" id="3.90.640.10">
    <property type="entry name" value="Actin, Chain A, domain 4"/>
    <property type="match status" value="1"/>
</dbReference>
<keyword evidence="3" id="KW-0067">ATP-binding</keyword>
<sequence length="643" mass="69360">MTRAPKYCIGIDLGTTNSVVAYTPALPDGERGERGGVERDQSPEIELLPIPQIVGPGQIESLDSLPSFLYLPRENEIDALRIETSMLPEGQSASGFPDPREGVAGTYAREQSADNPQRVVVAAKSWLCHVGVGRTDAVLPWQSPPEIPKISALECTRRYLQHLIAAWQAAFPDAPIDQQQVVLTVPASFDPAARDLTRQAAIEAGLSDQFVLLEEPQAAVYRYLASTGGAWRETMKPNDTLLVVDVGGGTTDLTLVGVAEDDGDLVLRRQAVGRHLLVGGDNMDLALAYQATEKFREQGHDLDPWQSTSLWHACREAKERLMAGDGPDEHSISVLGRGSSLIGGTITVAISQAEAAETLVEGFFPMCEAGARPQATVQSGFQDIGLPYESDPAITKQVAAFLADHLNTAEGGENVVTELLLNGGVFRSDAIRQRMQTTVASWLDQPPTALSGAEDLDHSVAIGAAFYGWTKLAGGIRIRGGTAKSYYIGIETAGLAIPGAPRPLRAVCVAAQGMEEGSEADVPGEEVGVLVGSPARFRFFSSTVRPHDRPGTRLDRWPANELQESEPMELTLDNENPSGENCSDENPNDESTSSEPTTRSTAASSFVPVRFQSRVTELGMFELWCHGSQSDRQWKLEFNARES</sequence>
<dbReference type="PROSITE" id="PS00329">
    <property type="entry name" value="HSP70_2"/>
    <property type="match status" value="1"/>
</dbReference>
<accession>A0A5C5X0X2</accession>
<evidence type="ECO:0000256" key="4">
    <source>
        <dbReference type="SAM" id="MobiDB-lite"/>
    </source>
</evidence>
<dbReference type="Pfam" id="PF00012">
    <property type="entry name" value="HSP70"/>
    <property type="match status" value="1"/>
</dbReference>
<evidence type="ECO:0000313" key="5">
    <source>
        <dbReference type="EMBL" id="TWT55941.1"/>
    </source>
</evidence>
<dbReference type="OrthoDB" id="9760742at2"/>
<evidence type="ECO:0000256" key="2">
    <source>
        <dbReference type="ARBA" id="ARBA00022741"/>
    </source>
</evidence>
<protein>
    <submittedName>
        <fullName evidence="5">Chaperone protein DnaK</fullName>
    </submittedName>
</protein>
<gene>
    <name evidence="5" type="primary">dnaK_5</name>
    <name evidence="5" type="ORF">CA85_47530</name>
</gene>
<dbReference type="EMBL" id="SJPK01000020">
    <property type="protein sequence ID" value="TWT55941.1"/>
    <property type="molecule type" value="Genomic_DNA"/>
</dbReference>
<comment type="caution">
    <text evidence="5">The sequence shown here is derived from an EMBL/GenBank/DDBJ whole genome shotgun (WGS) entry which is preliminary data.</text>
</comment>
<evidence type="ECO:0000256" key="1">
    <source>
        <dbReference type="ARBA" id="ARBA00007381"/>
    </source>
</evidence>
<dbReference type="InterPro" id="IPR018181">
    <property type="entry name" value="Heat_shock_70_CS"/>
</dbReference>
<feature type="compositionally biased region" description="Low complexity" evidence="4">
    <location>
        <begin position="590"/>
        <end position="605"/>
    </location>
</feature>
<evidence type="ECO:0000256" key="3">
    <source>
        <dbReference type="ARBA" id="ARBA00022840"/>
    </source>
</evidence>
<dbReference type="InterPro" id="IPR013126">
    <property type="entry name" value="Hsp_70_fam"/>
</dbReference>
<dbReference type="PROSITE" id="PS00297">
    <property type="entry name" value="HSP70_1"/>
    <property type="match status" value="1"/>
</dbReference>